<gene>
    <name evidence="3" type="ORF">FSB_LOCUS55224</name>
</gene>
<evidence type="ECO:0000313" key="3">
    <source>
        <dbReference type="EMBL" id="SPD27342.1"/>
    </source>
</evidence>
<feature type="compositionally biased region" description="Basic and acidic residues" evidence="1">
    <location>
        <begin position="1"/>
        <end position="11"/>
    </location>
</feature>
<proteinExistence type="predicted"/>
<dbReference type="PANTHER" id="PTHR31635">
    <property type="entry name" value="REVERSE TRANSCRIPTASE DOMAIN-CONTAINING PROTEIN-RELATED"/>
    <property type="match status" value="1"/>
</dbReference>
<sequence length="958" mass="109034">MDTNIQEREFGWTESSESNDSLEEYDGDLDMAASSDDDLDLHAPLARHGPVIQANRPWALDGALLVLERWRNNIVLDGLQLNFVSLWIQLHGFPLEYHHPDLAIRMGHILGVYERIDWDGNLPRNIRFMHIRVRVDPWLPLMAGFMLKLDNGNRIWIQCRYERVHKLSTKCGLIGHSRAQCTYLMEDIEQFLHRQHQRIQQRFHLHYGFDPLEPHFVNEIQHQYQQGGAPPPQPHNPIEADVPHSHITISQSLDHHNVPPNPTHENETPSEIPPFLPPDTHPPTPTLINLVTQLEHTRDNTISDTHPTGLAQCMHMAGFRFEERGTSTQGAQHLWDDLNDGDISSSALTPLPDEGFDEGIEVERIGLSGGLALGWHIGIQVSITLKTQHLVHAFVIDQQGHSNLNGCGLHIQNVLPLLKPLGRKVITKVFMPFVSLRKLRQSRTHSSAGTNSPLERLIRDQLEELLHREEIMWSQKAKTNWDINGDRNTKFFQAVVKTRHRRNRIKQIKKDNTTWITNPNDIQQCFVDHYTQLFLESQSHSTEHIHTQIRSLPIPTLSDNQVTLLDQLVIDAEIFQAVTQLDPLKTPGPDGIPAAFYQNYWSIVKKDVLQMVHAFFHSGFLLKSLNYSFITLIPKTPTPETVSQFRPISLFNSLLINGSASNPIHPSKGLRQGDPLSPYLFLLSANVLSYALIKQEQLGNLKGLKIDKKKLQLINWDTLTIPKNLGELGIKKFGLMNKALITKQYWRICNNPDSFLVKTLKSKYCPQEDVHTHIPQKNTPLGFGELSWAKTTKFYLLGATWKTDTIHQLYSQDIAQHILSIPLPRTPNPNIKDKIIWPYTSTGVNITTASLTTSNIAVDQWIQNMTTGIHHPNGDSNALELVLTTLWFMHHKEDNPQPEDLTLPHIKPHWTPNADWQLLITVDGGGLTKFRWKGIAFIGKDCHGQTQLVGCQSTKVDG</sequence>
<organism evidence="3">
    <name type="scientific">Fagus sylvatica</name>
    <name type="common">Beechnut</name>
    <dbReference type="NCBI Taxonomy" id="28930"/>
    <lineage>
        <taxon>Eukaryota</taxon>
        <taxon>Viridiplantae</taxon>
        <taxon>Streptophyta</taxon>
        <taxon>Embryophyta</taxon>
        <taxon>Tracheophyta</taxon>
        <taxon>Spermatophyta</taxon>
        <taxon>Magnoliopsida</taxon>
        <taxon>eudicotyledons</taxon>
        <taxon>Gunneridae</taxon>
        <taxon>Pentapetalae</taxon>
        <taxon>rosids</taxon>
        <taxon>fabids</taxon>
        <taxon>Fagales</taxon>
        <taxon>Fagaceae</taxon>
        <taxon>Fagus</taxon>
    </lineage>
</organism>
<dbReference type="InterPro" id="IPR025836">
    <property type="entry name" value="Zn_knuckle_CX2CX4HX4C"/>
</dbReference>
<feature type="domain" description="Zinc knuckle CX2CX4HX4C" evidence="2">
    <location>
        <begin position="140"/>
        <end position="183"/>
    </location>
</feature>
<feature type="compositionally biased region" description="Pro residues" evidence="1">
    <location>
        <begin position="271"/>
        <end position="280"/>
    </location>
</feature>
<dbReference type="PANTHER" id="PTHR31635:SF196">
    <property type="entry name" value="REVERSE TRANSCRIPTASE DOMAIN-CONTAINING PROTEIN-RELATED"/>
    <property type="match status" value="1"/>
</dbReference>
<feature type="region of interest" description="Disordered" evidence="1">
    <location>
        <begin position="252"/>
        <end position="280"/>
    </location>
</feature>
<reference evidence="3" key="1">
    <citation type="submission" date="2018-02" db="EMBL/GenBank/DDBJ databases">
        <authorList>
            <person name="Cohen D.B."/>
            <person name="Kent A.D."/>
        </authorList>
    </citation>
    <scope>NUCLEOTIDE SEQUENCE</scope>
</reference>
<dbReference type="AlphaFoldDB" id="A0A2N9IR84"/>
<accession>A0A2N9IR84</accession>
<protein>
    <recommendedName>
        <fullName evidence="2">Zinc knuckle CX2CX4HX4C domain-containing protein</fullName>
    </recommendedName>
</protein>
<name>A0A2N9IR84_FAGSY</name>
<evidence type="ECO:0000256" key="1">
    <source>
        <dbReference type="SAM" id="MobiDB-lite"/>
    </source>
</evidence>
<dbReference type="Pfam" id="PF14392">
    <property type="entry name" value="zf-CCHC_4"/>
    <property type="match status" value="1"/>
</dbReference>
<dbReference type="EMBL" id="OIVN01006189">
    <property type="protein sequence ID" value="SPD27342.1"/>
    <property type="molecule type" value="Genomic_DNA"/>
</dbReference>
<evidence type="ECO:0000259" key="2">
    <source>
        <dbReference type="Pfam" id="PF14392"/>
    </source>
</evidence>
<feature type="region of interest" description="Disordered" evidence="1">
    <location>
        <begin position="1"/>
        <end position="24"/>
    </location>
</feature>